<accession>I4C6L0</accession>
<organism evidence="2 3">
    <name type="scientific">Desulfomonile tiedjei (strain ATCC 49306 / DSM 6799 / DCB-1)</name>
    <dbReference type="NCBI Taxonomy" id="706587"/>
    <lineage>
        <taxon>Bacteria</taxon>
        <taxon>Pseudomonadati</taxon>
        <taxon>Thermodesulfobacteriota</taxon>
        <taxon>Desulfomonilia</taxon>
        <taxon>Desulfomonilales</taxon>
        <taxon>Desulfomonilaceae</taxon>
        <taxon>Desulfomonile</taxon>
    </lineage>
</organism>
<dbReference type="EMBL" id="CP003360">
    <property type="protein sequence ID" value="AFM25201.1"/>
    <property type="molecule type" value="Genomic_DNA"/>
</dbReference>
<dbReference type="PANTHER" id="PTHR42895:SF1">
    <property type="entry name" value="IRON-SULFUR CLUSTER PROTEIN"/>
    <property type="match status" value="1"/>
</dbReference>
<dbReference type="AlphaFoldDB" id="I4C6L0"/>
<dbReference type="KEGG" id="dti:Desti_2521"/>
<dbReference type="STRING" id="706587.Desti_2521"/>
<protein>
    <recommendedName>
        <fullName evidence="1">4Fe-4S ferredoxin-type domain-containing protein</fullName>
    </recommendedName>
</protein>
<feature type="domain" description="4Fe-4S ferredoxin-type" evidence="1">
    <location>
        <begin position="6"/>
        <end position="35"/>
    </location>
</feature>
<evidence type="ECO:0000259" key="1">
    <source>
        <dbReference type="PROSITE" id="PS51379"/>
    </source>
</evidence>
<reference evidence="3" key="1">
    <citation type="submission" date="2012-06" db="EMBL/GenBank/DDBJ databases">
        <title>Complete sequence of chromosome of Desulfomonile tiedjei DSM 6799.</title>
        <authorList>
            <person name="Lucas S."/>
            <person name="Copeland A."/>
            <person name="Lapidus A."/>
            <person name="Glavina del Rio T."/>
            <person name="Dalin E."/>
            <person name="Tice H."/>
            <person name="Bruce D."/>
            <person name="Goodwin L."/>
            <person name="Pitluck S."/>
            <person name="Peters L."/>
            <person name="Ovchinnikova G."/>
            <person name="Zeytun A."/>
            <person name="Lu M."/>
            <person name="Kyrpides N."/>
            <person name="Mavromatis K."/>
            <person name="Ivanova N."/>
            <person name="Brettin T."/>
            <person name="Detter J.C."/>
            <person name="Han C."/>
            <person name="Larimer F."/>
            <person name="Land M."/>
            <person name="Hauser L."/>
            <person name="Markowitz V."/>
            <person name="Cheng J.-F."/>
            <person name="Hugenholtz P."/>
            <person name="Woyke T."/>
            <person name="Wu D."/>
            <person name="Spring S."/>
            <person name="Schroeder M."/>
            <person name="Brambilla E."/>
            <person name="Klenk H.-P."/>
            <person name="Eisen J.A."/>
        </authorList>
    </citation>
    <scope>NUCLEOTIDE SEQUENCE [LARGE SCALE GENOMIC DNA]</scope>
    <source>
        <strain evidence="3">ATCC 49306 / DSM 6799 / DCB-1</strain>
    </source>
</reference>
<keyword evidence="3" id="KW-1185">Reference proteome</keyword>
<evidence type="ECO:0000313" key="2">
    <source>
        <dbReference type="EMBL" id="AFM25201.1"/>
    </source>
</evidence>
<dbReference type="PROSITE" id="PS51379">
    <property type="entry name" value="4FE4S_FER_2"/>
    <property type="match status" value="2"/>
</dbReference>
<dbReference type="InterPro" id="IPR017896">
    <property type="entry name" value="4Fe4S_Fe-S-bd"/>
</dbReference>
<dbReference type="Proteomes" id="UP000006055">
    <property type="component" value="Chromosome"/>
</dbReference>
<dbReference type="RefSeq" id="WP_014810343.1">
    <property type="nucleotide sequence ID" value="NC_018025.1"/>
</dbReference>
<name>I4C6L0_DESTA</name>
<dbReference type="HOGENOM" id="CLU_074768_0_0_7"/>
<sequence length="248" mass="26793">MKVKRKIIEIDQELCNGCGQCITSCAEGALKIEDGKAKLVAEKYCDGLGACLGECPTGALQVIERESEDFDEAAVHEHLEKMKSKAQPEENLACGCPSAALMSFSKVCASTEETTGNVSAVSALSHWPVQIRLVPPTAPFLKNADLLVAADCTPVAYPMFHRDFLAGKTVMIGCPKFDDAQAYVEKFAQVFQANNIRSITVVVMEVPCCSGLPLIVRKGMQMAGKDIPMEQIVISARGQVIRKQKLVA</sequence>
<gene>
    <name evidence="2" type="ordered locus">Desti_2521</name>
</gene>
<feature type="domain" description="4Fe-4S ferredoxin-type" evidence="1">
    <location>
        <begin position="36"/>
        <end position="65"/>
    </location>
</feature>
<dbReference type="PANTHER" id="PTHR42895">
    <property type="entry name" value="IRON-SULFUR CLUSTER-BINDING PROTEIN-RELATED"/>
    <property type="match status" value="1"/>
</dbReference>
<dbReference type="InterPro" id="IPR052911">
    <property type="entry name" value="Corrinoid_activation_enz"/>
</dbReference>
<evidence type="ECO:0000313" key="3">
    <source>
        <dbReference type="Proteomes" id="UP000006055"/>
    </source>
</evidence>
<dbReference type="Pfam" id="PF12837">
    <property type="entry name" value="Fer4_6"/>
    <property type="match status" value="1"/>
</dbReference>
<proteinExistence type="predicted"/>
<dbReference type="OrthoDB" id="9795268at2"/>
<dbReference type="SUPFAM" id="SSF54862">
    <property type="entry name" value="4Fe-4S ferredoxins"/>
    <property type="match status" value="1"/>
</dbReference>
<dbReference type="Gene3D" id="3.30.70.20">
    <property type="match status" value="1"/>
</dbReference>
<dbReference type="PATRIC" id="fig|706587.4.peg.2891"/>
<dbReference type="eggNOG" id="COG1145">
    <property type="taxonomic scope" value="Bacteria"/>
</dbReference>